<dbReference type="PANTHER" id="PTHR13504">
    <property type="entry name" value="FIDO DOMAIN-CONTAINING PROTEIN DDB_G0283145"/>
    <property type="match status" value="1"/>
</dbReference>
<proteinExistence type="predicted"/>
<dbReference type="GO" id="GO:0005524">
    <property type="term" value="F:ATP binding"/>
    <property type="evidence" value="ECO:0007669"/>
    <property type="project" value="UniProtKB-KW"/>
</dbReference>
<name>A0AAI9SDA2_9BURK</name>
<dbReference type="Pfam" id="PF02661">
    <property type="entry name" value="Fic"/>
    <property type="match status" value="1"/>
</dbReference>
<dbReference type="InterPro" id="IPR036597">
    <property type="entry name" value="Fido-like_dom_sf"/>
</dbReference>
<dbReference type="PROSITE" id="PS51459">
    <property type="entry name" value="FIDO"/>
    <property type="match status" value="1"/>
</dbReference>
<feature type="site" description="Important for autoinhibition of adenylyltransferase activity" evidence="3">
    <location>
        <position position="67"/>
    </location>
</feature>
<dbReference type="EMBL" id="WEHW01000004">
    <property type="protein sequence ID" value="KAB7652336.1"/>
    <property type="molecule type" value="Genomic_DNA"/>
</dbReference>
<evidence type="ECO:0000259" key="4">
    <source>
        <dbReference type="PROSITE" id="PS51459"/>
    </source>
</evidence>
<dbReference type="InterPro" id="IPR040198">
    <property type="entry name" value="Fido_containing"/>
</dbReference>
<comment type="caution">
    <text evidence="5">The sequence shown here is derived from an EMBL/GenBank/DDBJ whole genome shotgun (WGS) entry which is preliminary data.</text>
</comment>
<dbReference type="InterPro" id="IPR003812">
    <property type="entry name" value="Fido"/>
</dbReference>
<dbReference type="Gene3D" id="1.10.3290.10">
    <property type="entry name" value="Fido-like domain"/>
    <property type="match status" value="1"/>
</dbReference>
<dbReference type="Proteomes" id="UP000469462">
    <property type="component" value="Unassembled WGS sequence"/>
</dbReference>
<evidence type="ECO:0000256" key="2">
    <source>
        <dbReference type="PIRSR" id="PIRSR640198-2"/>
    </source>
</evidence>
<feature type="domain" description="Fido" evidence="4">
    <location>
        <begin position="118"/>
        <end position="255"/>
    </location>
</feature>
<sequence length="280" mass="32288">MDVTRKMDEKEFREIEARLLSDKKMALEMTDDIFKKLNEQKPLTPPAVARLRDEMMLENTFDSNAIEGSRLTLRETVLVVKEGVRDGNGFRMKDVLAALGYARGFEVILDLADQEIPCDEDVIKRLHQYVMLGAFPEYCGVWRDHAVRVLGAAFKPAGFREIPQKMHDLVAWYQNEDAMHPIEKASRFHAEFETIHPFADGNGRTGRLLLNFMLVREGYWPANIRCQEDRERYYAALYSFQSRGNVDDLTALIAVREAEQLLYCLKIALQPEHARQGRSC</sequence>
<gene>
    <name evidence="5" type="ORF">GBM96_02575</name>
</gene>
<feature type="active site" evidence="1">
    <location>
        <position position="196"/>
    </location>
</feature>
<dbReference type="AlphaFoldDB" id="A0AAI9SDA2"/>
<organism evidence="5 6">
    <name type="scientific">Sutterella seckii</name>
    <dbReference type="NCBI Taxonomy" id="1944635"/>
    <lineage>
        <taxon>Bacteria</taxon>
        <taxon>Pseudomonadati</taxon>
        <taxon>Pseudomonadota</taxon>
        <taxon>Betaproteobacteria</taxon>
        <taxon>Burkholderiales</taxon>
        <taxon>Sutterellaceae</taxon>
        <taxon>Sutterella</taxon>
    </lineage>
</organism>
<keyword evidence="2" id="KW-0547">Nucleotide-binding</keyword>
<accession>A0AAI9SDA2</accession>
<feature type="binding site" evidence="2">
    <location>
        <begin position="233"/>
        <end position="234"/>
    </location>
    <ligand>
        <name>ATP</name>
        <dbReference type="ChEBI" id="CHEBI:30616"/>
    </ligand>
</feature>
<protein>
    <submittedName>
        <fullName evidence="5">Fic family protein</fullName>
    </submittedName>
</protein>
<reference evidence="5 6" key="1">
    <citation type="submission" date="2019-10" db="EMBL/GenBank/DDBJ databases">
        <title>Genome diversity of Sutterella seckii.</title>
        <authorList>
            <person name="Chaplin A.V."/>
            <person name="Sokolova S.R."/>
            <person name="Mosin K.A."/>
            <person name="Ivanova E.L."/>
            <person name="Kochetkova T.O."/>
            <person name="Goltsov A.Y."/>
            <person name="Trofimov D.Y."/>
            <person name="Efimov B.A."/>
        </authorList>
    </citation>
    <scope>NUCLEOTIDE SEQUENCE [LARGE SCALE GENOMIC DNA]</scope>
    <source>
        <strain evidence="5 6">ASD3426</strain>
    </source>
</reference>
<evidence type="ECO:0000256" key="1">
    <source>
        <dbReference type="PIRSR" id="PIRSR640198-1"/>
    </source>
</evidence>
<dbReference type="PANTHER" id="PTHR13504:SF38">
    <property type="entry name" value="FIDO DOMAIN-CONTAINING PROTEIN"/>
    <property type="match status" value="1"/>
</dbReference>
<evidence type="ECO:0000313" key="5">
    <source>
        <dbReference type="EMBL" id="KAB7652336.1"/>
    </source>
</evidence>
<dbReference type="SUPFAM" id="SSF140931">
    <property type="entry name" value="Fic-like"/>
    <property type="match status" value="1"/>
</dbReference>
<evidence type="ECO:0000313" key="6">
    <source>
        <dbReference type="Proteomes" id="UP000469462"/>
    </source>
</evidence>
<keyword evidence="6" id="KW-1185">Reference proteome</keyword>
<evidence type="ECO:0000256" key="3">
    <source>
        <dbReference type="PIRSR" id="PIRSR640198-3"/>
    </source>
</evidence>
<feature type="binding site" evidence="2">
    <location>
        <begin position="200"/>
        <end position="207"/>
    </location>
    <ligand>
        <name>ATP</name>
        <dbReference type="ChEBI" id="CHEBI:30616"/>
    </ligand>
</feature>
<keyword evidence="2" id="KW-0067">ATP-binding</keyword>